<accession>A0A3P3WD15</accession>
<sequence length="234" mass="27216">MLKYIISSIFLFIGIIAQAQDTIVKPKYLDTYGLRIGTDLIKASRNFWDKNYTGFEISGDYRIDKRKYVAVEFGIEDKFTEEDQLTFTTKGMFIRAGLDYNVYDNWLDMNNMIFIGGRYGYANMSQTLNSYNIYETNSYFPIQTYYPNSISKGLSAHWLEFVAGVKAEVVKNLYLGFTFRMKYLITQKQPTDFENLYIPGYGKKFSGNIGAGFNYSISYNIPLFKKYNKKEPTK</sequence>
<keyword evidence="2" id="KW-1185">Reference proteome</keyword>
<dbReference type="RefSeq" id="WP_125017660.1">
    <property type="nucleotide sequence ID" value="NZ_RQVQ01000007.1"/>
</dbReference>
<dbReference type="Proteomes" id="UP000275719">
    <property type="component" value="Unassembled WGS sequence"/>
</dbReference>
<evidence type="ECO:0008006" key="3">
    <source>
        <dbReference type="Google" id="ProtNLM"/>
    </source>
</evidence>
<dbReference type="Pfam" id="PF19515">
    <property type="entry name" value="DUF6048"/>
    <property type="match status" value="1"/>
</dbReference>
<dbReference type="EMBL" id="RQVQ01000007">
    <property type="protein sequence ID" value="RRJ91946.1"/>
    <property type="molecule type" value="Genomic_DNA"/>
</dbReference>
<evidence type="ECO:0000313" key="1">
    <source>
        <dbReference type="EMBL" id="RRJ91946.1"/>
    </source>
</evidence>
<gene>
    <name evidence="1" type="ORF">EG240_03960</name>
</gene>
<dbReference type="AlphaFoldDB" id="A0A3P3WD15"/>
<dbReference type="OrthoDB" id="1199048at2"/>
<protein>
    <recommendedName>
        <fullName evidence="3">Outer membrane protein beta-barrel domain-containing protein</fullName>
    </recommendedName>
</protein>
<comment type="caution">
    <text evidence="1">The sequence shown here is derived from an EMBL/GenBank/DDBJ whole genome shotgun (WGS) entry which is preliminary data.</text>
</comment>
<reference evidence="1 2" key="1">
    <citation type="submission" date="2018-11" db="EMBL/GenBank/DDBJ databases">
        <title>Flavobacterium sp. nov., YIM 102701-2 draft genome.</title>
        <authorList>
            <person name="Li G."/>
            <person name="Jiang Y."/>
        </authorList>
    </citation>
    <scope>NUCLEOTIDE SEQUENCE [LARGE SCALE GENOMIC DNA]</scope>
    <source>
        <strain evidence="1 2">YIM 102701-2</strain>
    </source>
</reference>
<organism evidence="1 2">
    <name type="scientific">Paenimyroides tangerinum</name>
    <dbReference type="NCBI Taxonomy" id="2488728"/>
    <lineage>
        <taxon>Bacteria</taxon>
        <taxon>Pseudomonadati</taxon>
        <taxon>Bacteroidota</taxon>
        <taxon>Flavobacteriia</taxon>
        <taxon>Flavobacteriales</taxon>
        <taxon>Flavobacteriaceae</taxon>
        <taxon>Paenimyroides</taxon>
    </lineage>
</organism>
<proteinExistence type="predicted"/>
<name>A0A3P3WD15_9FLAO</name>
<evidence type="ECO:0000313" key="2">
    <source>
        <dbReference type="Proteomes" id="UP000275719"/>
    </source>
</evidence>
<dbReference type="InterPro" id="IPR046111">
    <property type="entry name" value="DUF6048"/>
</dbReference>